<dbReference type="PANTHER" id="PTHR34352">
    <property type="entry name" value="PROTEIN YHFA"/>
    <property type="match status" value="1"/>
</dbReference>
<name>A0A2D0NH82_FLAN2</name>
<accession>A0A2D0NH82</accession>
<dbReference type="RefSeq" id="WP_099148902.1">
    <property type="nucleotide sequence ID" value="NZ_PDUD01000007.1"/>
</dbReference>
<dbReference type="Proteomes" id="UP000223913">
    <property type="component" value="Unassembled WGS sequence"/>
</dbReference>
<dbReference type="OrthoDB" id="9804010at2"/>
<gene>
    <name evidence="1" type="ORF">CRP01_04945</name>
</gene>
<organism evidence="1 2">
    <name type="scientific">Flavilitoribacter nigricans (strain ATCC 23147 / DSM 23189 / NBRC 102662 / NCIMB 1420 / SS-2)</name>
    <name type="common">Lewinella nigricans</name>
    <dbReference type="NCBI Taxonomy" id="1122177"/>
    <lineage>
        <taxon>Bacteria</taxon>
        <taxon>Pseudomonadati</taxon>
        <taxon>Bacteroidota</taxon>
        <taxon>Saprospiria</taxon>
        <taxon>Saprospirales</taxon>
        <taxon>Lewinellaceae</taxon>
        <taxon>Flavilitoribacter</taxon>
    </lineage>
</organism>
<keyword evidence="2" id="KW-1185">Reference proteome</keyword>
<dbReference type="PANTHER" id="PTHR34352:SF1">
    <property type="entry name" value="PROTEIN YHFA"/>
    <property type="match status" value="1"/>
</dbReference>
<proteinExistence type="predicted"/>
<evidence type="ECO:0000313" key="1">
    <source>
        <dbReference type="EMBL" id="PHN07746.1"/>
    </source>
</evidence>
<dbReference type="InterPro" id="IPR015946">
    <property type="entry name" value="KH_dom-like_a/b"/>
</dbReference>
<evidence type="ECO:0000313" key="2">
    <source>
        <dbReference type="Proteomes" id="UP000223913"/>
    </source>
</evidence>
<dbReference type="SUPFAM" id="SSF82784">
    <property type="entry name" value="OsmC-like"/>
    <property type="match status" value="1"/>
</dbReference>
<protein>
    <submittedName>
        <fullName evidence="1">Osmotically inducible protein OsmC</fullName>
    </submittedName>
</protein>
<comment type="caution">
    <text evidence="1">The sequence shown here is derived from an EMBL/GenBank/DDBJ whole genome shotgun (WGS) entry which is preliminary data.</text>
</comment>
<dbReference type="EMBL" id="PDUD01000007">
    <property type="protein sequence ID" value="PHN07746.1"/>
    <property type="molecule type" value="Genomic_DNA"/>
</dbReference>
<dbReference type="Pfam" id="PF02566">
    <property type="entry name" value="OsmC"/>
    <property type="match status" value="1"/>
</dbReference>
<dbReference type="AlphaFoldDB" id="A0A2D0NH82"/>
<reference evidence="1 2" key="1">
    <citation type="submission" date="2017-10" db="EMBL/GenBank/DDBJ databases">
        <title>The draft genome sequence of Lewinella nigricans NBRC 102662.</title>
        <authorList>
            <person name="Wang K."/>
        </authorList>
    </citation>
    <scope>NUCLEOTIDE SEQUENCE [LARGE SCALE GENOMIC DNA]</scope>
    <source>
        <strain evidence="1 2">NBRC 102662</strain>
    </source>
</reference>
<dbReference type="Gene3D" id="3.30.300.20">
    <property type="match status" value="1"/>
</dbReference>
<dbReference type="InterPro" id="IPR036102">
    <property type="entry name" value="OsmC/Ohrsf"/>
</dbReference>
<dbReference type="InterPro" id="IPR003718">
    <property type="entry name" value="OsmC/Ohr_fam"/>
</dbReference>
<sequence length="136" mass="15127">MAYDLTTFHAGNMAFDVKIDKHTTRIDTVAPDGDDTGPSPKKLLLGTLAACTGMDVAGLLTKMRVEFSDFSIQTKADLTIDHPKVFTKVELIYRIKVAEKHQKKVEKAVKMSKDTYCGISAMLAKNSPINFRIEYL</sequence>